<dbReference type="AlphaFoldDB" id="A0A851HUC2"/>
<comment type="caution">
    <text evidence="1">The sequence shown here is derived from an EMBL/GenBank/DDBJ whole genome shotgun (WGS) entry which is preliminary data.</text>
</comment>
<sequence>MKRAINLEAAASTTQLSKRTLWRRLSEGRITRQADDSEGRTMLTFEDVVPALCIPMEQEDHDLVIEAAAGDAGAQTDLALLFLDSGKADIGLHWLTLAADQGHPDAMHYLSKLYIQGCSVPKNDSLGLMWLAKAASLGHIIANEQITALTRVGKA</sequence>
<organism evidence="1 2">
    <name type="scientific">Marinobacter adhaerens</name>
    <dbReference type="NCBI Taxonomy" id="1033846"/>
    <lineage>
        <taxon>Bacteria</taxon>
        <taxon>Pseudomonadati</taxon>
        <taxon>Pseudomonadota</taxon>
        <taxon>Gammaproteobacteria</taxon>
        <taxon>Pseudomonadales</taxon>
        <taxon>Marinobacteraceae</taxon>
        <taxon>Marinobacter</taxon>
    </lineage>
</organism>
<dbReference type="InterPro" id="IPR006597">
    <property type="entry name" value="Sel1-like"/>
</dbReference>
<dbReference type="Gene3D" id="1.25.40.10">
    <property type="entry name" value="Tetratricopeptide repeat domain"/>
    <property type="match status" value="1"/>
</dbReference>
<evidence type="ECO:0000313" key="1">
    <source>
        <dbReference type="EMBL" id="NWN92954.1"/>
    </source>
</evidence>
<dbReference type="Pfam" id="PF08238">
    <property type="entry name" value="Sel1"/>
    <property type="match status" value="2"/>
</dbReference>
<reference evidence="1 2" key="1">
    <citation type="submission" date="2020-03" db="EMBL/GenBank/DDBJ databases">
        <title>Metagenomic, metatranscriptomic, and metabolomic analyses revealed the key microbes and metabolic features during the fermentation of ganjang, Korean traditional soy sauce.</title>
        <authorList>
            <person name="Chun B.H."/>
            <person name="Jeon C.O."/>
        </authorList>
    </citation>
    <scope>NUCLEOTIDE SEQUENCE [LARGE SCALE GENOMIC DNA]</scope>
    <source>
        <strain evidence="1 2">KG14</strain>
    </source>
</reference>
<name>A0A851HUC2_9GAMM</name>
<accession>A0A851HUC2</accession>
<proteinExistence type="predicted"/>
<dbReference type="SUPFAM" id="SSF81901">
    <property type="entry name" value="HCP-like"/>
    <property type="match status" value="1"/>
</dbReference>
<dbReference type="SMART" id="SM00671">
    <property type="entry name" value="SEL1"/>
    <property type="match status" value="2"/>
</dbReference>
<keyword evidence="2" id="KW-1185">Reference proteome</keyword>
<dbReference type="Proteomes" id="UP000536442">
    <property type="component" value="Unassembled WGS sequence"/>
</dbReference>
<gene>
    <name evidence="1" type="ORF">HLV39_15785</name>
</gene>
<dbReference type="InterPro" id="IPR011990">
    <property type="entry name" value="TPR-like_helical_dom_sf"/>
</dbReference>
<evidence type="ECO:0000313" key="2">
    <source>
        <dbReference type="Proteomes" id="UP000536442"/>
    </source>
</evidence>
<protein>
    <submittedName>
        <fullName evidence="1">Sel1 repeat family protein</fullName>
    </submittedName>
</protein>
<dbReference type="EMBL" id="JABEVQ010000012">
    <property type="protein sequence ID" value="NWN92954.1"/>
    <property type="molecule type" value="Genomic_DNA"/>
</dbReference>